<evidence type="ECO:0000313" key="2">
    <source>
        <dbReference type="Proteomes" id="UP000559027"/>
    </source>
</evidence>
<dbReference type="Proteomes" id="UP000559027">
    <property type="component" value="Unassembled WGS sequence"/>
</dbReference>
<organism evidence="1 2">
    <name type="scientific">Leucocoprinus leucothites</name>
    <dbReference type="NCBI Taxonomy" id="201217"/>
    <lineage>
        <taxon>Eukaryota</taxon>
        <taxon>Fungi</taxon>
        <taxon>Dikarya</taxon>
        <taxon>Basidiomycota</taxon>
        <taxon>Agaricomycotina</taxon>
        <taxon>Agaricomycetes</taxon>
        <taxon>Agaricomycetidae</taxon>
        <taxon>Agaricales</taxon>
        <taxon>Agaricineae</taxon>
        <taxon>Agaricaceae</taxon>
        <taxon>Leucocoprinus</taxon>
    </lineage>
</organism>
<proteinExistence type="predicted"/>
<name>A0A8H5GBQ7_9AGAR</name>
<dbReference type="EMBL" id="JAACJO010000002">
    <property type="protein sequence ID" value="KAF5361983.1"/>
    <property type="molecule type" value="Genomic_DNA"/>
</dbReference>
<dbReference type="OrthoDB" id="10553176at2759"/>
<gene>
    <name evidence="1" type="ORF">D9756_002424</name>
</gene>
<sequence length="106" mass="12501">MSANDHQFKRRFDTLRTETHQIIEHAHSPKNDVLSAEEKRKLRQESIAKLEVKLASYISMLQALDRQMEIKHWRDMAERMERYVALPSRSDMLINGTADHHSNDSE</sequence>
<comment type="caution">
    <text evidence="1">The sequence shown here is derived from an EMBL/GenBank/DDBJ whole genome shotgun (WGS) entry which is preliminary data.</text>
</comment>
<reference evidence="1 2" key="1">
    <citation type="journal article" date="2020" name="ISME J.">
        <title>Uncovering the hidden diversity of litter-decomposition mechanisms in mushroom-forming fungi.</title>
        <authorList>
            <person name="Floudas D."/>
            <person name="Bentzer J."/>
            <person name="Ahren D."/>
            <person name="Johansson T."/>
            <person name="Persson P."/>
            <person name="Tunlid A."/>
        </authorList>
    </citation>
    <scope>NUCLEOTIDE SEQUENCE [LARGE SCALE GENOMIC DNA]</scope>
    <source>
        <strain evidence="1 2">CBS 146.42</strain>
    </source>
</reference>
<accession>A0A8H5GBQ7</accession>
<evidence type="ECO:0000313" key="1">
    <source>
        <dbReference type="EMBL" id="KAF5361983.1"/>
    </source>
</evidence>
<dbReference type="AlphaFoldDB" id="A0A8H5GBQ7"/>
<keyword evidence="2" id="KW-1185">Reference proteome</keyword>
<protein>
    <submittedName>
        <fullName evidence="1">Uncharacterized protein</fullName>
    </submittedName>
</protein>